<name>A0A2B7X7C3_9EURO</name>
<feature type="compositionally biased region" description="Acidic residues" evidence="1">
    <location>
        <begin position="276"/>
        <end position="287"/>
    </location>
</feature>
<feature type="compositionally biased region" description="Basic and acidic residues" evidence="1">
    <location>
        <begin position="291"/>
        <end position="302"/>
    </location>
</feature>
<gene>
    <name evidence="3" type="ORF">AJ79_06950</name>
</gene>
<feature type="region of interest" description="Disordered" evidence="1">
    <location>
        <begin position="507"/>
        <end position="531"/>
    </location>
</feature>
<dbReference type="SUPFAM" id="SSF47923">
    <property type="entry name" value="Ypt/Rab-GAP domain of gyp1p"/>
    <property type="match status" value="2"/>
</dbReference>
<sequence length="804" mass="89276">MVTQNGDARYHPPDSRHNVKRPRNPRGPVPHPLNNAAASAPPPRHGTPVNPYRAYQPSRSPAYPPTNLAISSRHPNMPYSPPTYRSPTYPVPPIQEGHSTWLSRNDMERRRPPPQSRNPRMGLKPTASTTDIRTRHHSPFRLDQIPTASSPALPRFPHHHHSPELHIDNEVRSSSQSAMTGSSVERTSGTERSSVGTKNSSLTDLSPDASDIDGGMSVDDAISMYLNGFSDDPTPPAVEVPKAQARKAALPGDDASKQEAPKDEAPKDKPLLENEVPIDETSEDEASGTEAHQDKAPNHELLHHEAQNVGAPDGASMDRAPIDDGETSVGLQEATNCDTAQQEGPTDVAKPKDAASQRKPKELIIPPALPGIVPPPRSPATPLRDQYGFQRTATHFSTSDYDTWNDSYSNYQEVRRQKWEALLKECGLPHDNPVTFPPKSSKVKRYVRKGIPPEYRGTAWFYYAGGYERYHRNPGRYRQLVENAINGPSDDDKEHIERDLHRTFPDNIHFKPDATPGSGMDPSSGSGSSNPKYLSKLPEAEIIQSLRRVLYAFAAHNPKIGYTQSLNFIAGMLLLFLPEEKAFWMLDIITSSYLPGTHEISLEGANIDLWILMVALKDSLPAIYTKVASTTPTTPKSKPPPINTKTRLPDITLGLTNWLMSMFIGSLPLETTLRVWDIFFYEGSRTFFRVALAIFKSSEKEILALNDPMEIFQIVQSAPKKLIDASALADECFARKFRLTQTRVEELRAARKKAIREEKDRLSLLAGGGNFHAGLNGPSLARTTSPLPTAWRSLKKHTFKRDDT</sequence>
<dbReference type="GO" id="GO:0031267">
    <property type="term" value="F:small GTPase binding"/>
    <property type="evidence" value="ECO:0007669"/>
    <property type="project" value="TreeGrafter"/>
</dbReference>
<protein>
    <recommendedName>
        <fullName evidence="2">Rab-GAP TBC domain-containing protein</fullName>
    </recommendedName>
</protein>
<evidence type="ECO:0000313" key="3">
    <source>
        <dbReference type="EMBL" id="PGH04865.1"/>
    </source>
</evidence>
<dbReference type="Proteomes" id="UP000223968">
    <property type="component" value="Unassembled WGS sequence"/>
</dbReference>
<dbReference type="Pfam" id="PF00566">
    <property type="entry name" value="RabGAP-TBC"/>
    <property type="match status" value="1"/>
</dbReference>
<feature type="compositionally biased region" description="Basic and acidic residues" evidence="1">
    <location>
        <begin position="349"/>
        <end position="358"/>
    </location>
</feature>
<dbReference type="AlphaFoldDB" id="A0A2B7X7C3"/>
<proteinExistence type="predicted"/>
<feature type="region of interest" description="Disordered" evidence="1">
    <location>
        <begin position="309"/>
        <end position="328"/>
    </location>
</feature>
<dbReference type="STRING" id="1447875.A0A2B7X7C3"/>
<feature type="compositionally biased region" description="Low complexity" evidence="1">
    <location>
        <begin position="517"/>
        <end position="529"/>
    </location>
</feature>
<dbReference type="Gene3D" id="1.10.8.270">
    <property type="entry name" value="putative rabgap domain of human tbc1 domain family member 14 like domains"/>
    <property type="match status" value="1"/>
</dbReference>
<evidence type="ECO:0000259" key="2">
    <source>
        <dbReference type="PROSITE" id="PS50086"/>
    </source>
</evidence>
<dbReference type="PANTHER" id="PTHR47219:SF20">
    <property type="entry name" value="TBC1 DOMAIN FAMILY MEMBER 2B"/>
    <property type="match status" value="1"/>
</dbReference>
<dbReference type="EMBL" id="PDNB01000131">
    <property type="protein sequence ID" value="PGH04865.1"/>
    <property type="molecule type" value="Genomic_DNA"/>
</dbReference>
<reference evidence="3 4" key="1">
    <citation type="submission" date="2017-10" db="EMBL/GenBank/DDBJ databases">
        <title>Comparative genomics in systemic dimorphic fungi from Ajellomycetaceae.</title>
        <authorList>
            <person name="Munoz J.F."/>
            <person name="Mcewen J.G."/>
            <person name="Clay O.K."/>
            <person name="Cuomo C.A."/>
        </authorList>
    </citation>
    <scope>NUCLEOTIDE SEQUENCE [LARGE SCALE GENOMIC DNA]</scope>
    <source>
        <strain evidence="3 4">UAMH5409</strain>
    </source>
</reference>
<dbReference type="InterPro" id="IPR000195">
    <property type="entry name" value="Rab-GAP-TBC_dom"/>
</dbReference>
<dbReference type="PANTHER" id="PTHR47219">
    <property type="entry name" value="RAB GTPASE-ACTIVATING PROTEIN 1-LIKE"/>
    <property type="match status" value="1"/>
</dbReference>
<dbReference type="OrthoDB" id="44736at2759"/>
<dbReference type="SMART" id="SM00164">
    <property type="entry name" value="TBC"/>
    <property type="match status" value="1"/>
</dbReference>
<feature type="domain" description="Rab-GAP TBC" evidence="2">
    <location>
        <begin position="450"/>
        <end position="683"/>
    </location>
</feature>
<accession>A0A2B7X7C3</accession>
<dbReference type="Gene3D" id="1.10.10.750">
    <property type="entry name" value="Ypt/Rab-GAP domain of gyp1p, domain 1"/>
    <property type="match status" value="1"/>
</dbReference>
<feature type="compositionally biased region" description="Basic and acidic residues" evidence="1">
    <location>
        <begin position="254"/>
        <end position="272"/>
    </location>
</feature>
<dbReference type="PROSITE" id="PS50086">
    <property type="entry name" value="TBC_RABGAP"/>
    <property type="match status" value="1"/>
</dbReference>
<feature type="compositionally biased region" description="Basic and acidic residues" evidence="1">
    <location>
        <begin position="162"/>
        <end position="171"/>
    </location>
</feature>
<evidence type="ECO:0000256" key="1">
    <source>
        <dbReference type="SAM" id="MobiDB-lite"/>
    </source>
</evidence>
<feature type="region of interest" description="Disordered" evidence="1">
    <location>
        <begin position="336"/>
        <end position="358"/>
    </location>
</feature>
<feature type="compositionally biased region" description="Polar residues" evidence="1">
    <location>
        <begin position="172"/>
        <end position="204"/>
    </location>
</feature>
<keyword evidence="4" id="KW-1185">Reference proteome</keyword>
<evidence type="ECO:0000313" key="4">
    <source>
        <dbReference type="Proteomes" id="UP000223968"/>
    </source>
</evidence>
<dbReference type="InterPro" id="IPR035969">
    <property type="entry name" value="Rab-GAP_TBC_sf"/>
</dbReference>
<comment type="caution">
    <text evidence="3">The sequence shown here is derived from an EMBL/GenBank/DDBJ whole genome shotgun (WGS) entry which is preliminary data.</text>
</comment>
<dbReference type="GO" id="GO:0005096">
    <property type="term" value="F:GTPase activator activity"/>
    <property type="evidence" value="ECO:0007669"/>
    <property type="project" value="TreeGrafter"/>
</dbReference>
<dbReference type="Gene3D" id="1.10.472.80">
    <property type="entry name" value="Ypt/Rab-GAP domain of gyp1p, domain 3"/>
    <property type="match status" value="1"/>
</dbReference>
<feature type="compositionally biased region" description="Basic and acidic residues" evidence="1">
    <location>
        <begin position="8"/>
        <end position="17"/>
    </location>
</feature>
<feature type="region of interest" description="Disordered" evidence="1">
    <location>
        <begin position="1"/>
        <end position="302"/>
    </location>
</feature>
<organism evidence="3 4">
    <name type="scientific">Helicocarpus griseus UAMH5409</name>
    <dbReference type="NCBI Taxonomy" id="1447875"/>
    <lineage>
        <taxon>Eukaryota</taxon>
        <taxon>Fungi</taxon>
        <taxon>Dikarya</taxon>
        <taxon>Ascomycota</taxon>
        <taxon>Pezizomycotina</taxon>
        <taxon>Eurotiomycetes</taxon>
        <taxon>Eurotiomycetidae</taxon>
        <taxon>Onygenales</taxon>
        <taxon>Ajellomycetaceae</taxon>
        <taxon>Helicocarpus</taxon>
    </lineage>
</organism>
<dbReference type="InterPro" id="IPR050302">
    <property type="entry name" value="Rab_GAP_TBC_domain"/>
</dbReference>